<dbReference type="OrthoDB" id="10064127at2759"/>
<dbReference type="Proteomes" id="UP000272942">
    <property type="component" value="Unassembled WGS sequence"/>
</dbReference>
<organism evidence="3">
    <name type="scientific">Echinostoma caproni</name>
    <dbReference type="NCBI Taxonomy" id="27848"/>
    <lineage>
        <taxon>Eukaryota</taxon>
        <taxon>Metazoa</taxon>
        <taxon>Spiralia</taxon>
        <taxon>Lophotrochozoa</taxon>
        <taxon>Platyhelminthes</taxon>
        <taxon>Trematoda</taxon>
        <taxon>Digenea</taxon>
        <taxon>Plagiorchiida</taxon>
        <taxon>Echinostomata</taxon>
        <taxon>Echinostomatoidea</taxon>
        <taxon>Echinostomatidae</taxon>
        <taxon>Echinostoma</taxon>
    </lineage>
</organism>
<accession>A0A183BE87</accession>
<reference evidence="1 2" key="2">
    <citation type="submission" date="2018-11" db="EMBL/GenBank/DDBJ databases">
        <authorList>
            <consortium name="Pathogen Informatics"/>
        </authorList>
    </citation>
    <scope>NUCLEOTIDE SEQUENCE [LARGE SCALE GENOMIC DNA]</scope>
    <source>
        <strain evidence="1 2">Egypt</strain>
    </source>
</reference>
<evidence type="ECO:0000313" key="2">
    <source>
        <dbReference type="Proteomes" id="UP000272942"/>
    </source>
</evidence>
<keyword evidence="2" id="KW-1185">Reference proteome</keyword>
<dbReference type="EMBL" id="UZAN01069811">
    <property type="protein sequence ID" value="VDP94815.1"/>
    <property type="molecule type" value="Genomic_DNA"/>
</dbReference>
<gene>
    <name evidence="1" type="ORF">ECPE_LOCUS17521</name>
</gene>
<dbReference type="AlphaFoldDB" id="A0A183BE87"/>
<evidence type="ECO:0000313" key="1">
    <source>
        <dbReference type="EMBL" id="VDP94815.1"/>
    </source>
</evidence>
<name>A0A183BE87_9TREM</name>
<evidence type="ECO:0000313" key="3">
    <source>
        <dbReference type="WBParaSite" id="ECPE_0001756701-mRNA-1"/>
    </source>
</evidence>
<protein>
    <submittedName>
        <fullName evidence="1 3">Uncharacterized protein</fullName>
    </submittedName>
</protein>
<dbReference type="WBParaSite" id="ECPE_0001756701-mRNA-1">
    <property type="protein sequence ID" value="ECPE_0001756701-mRNA-1"/>
    <property type="gene ID" value="ECPE_0001756701"/>
</dbReference>
<proteinExistence type="predicted"/>
<reference evidence="3" key="1">
    <citation type="submission" date="2016-06" db="UniProtKB">
        <authorList>
            <consortium name="WormBaseParasite"/>
        </authorList>
    </citation>
    <scope>IDENTIFICATION</scope>
</reference>
<sequence>MELPTIEQLNLEGSPSETEEWVDRFDLWCSIRKNGTQNQSALFLNAGGGGLHSLLKNLAFPEAPAKLPYESLKLLLLNHLLPTEF</sequence>